<dbReference type="KEGG" id="sbc:SbBS512_E0753"/>
<proteinExistence type="predicted"/>
<accession>B2TV48</accession>
<dbReference type="Proteomes" id="UP000001030">
    <property type="component" value="Chromosome"/>
</dbReference>
<gene>
    <name evidence="1" type="ordered locus">SbBS512_E0753</name>
</gene>
<organism evidence="1 2">
    <name type="scientific">Shigella boydii serotype 18 (strain CDC 3083-94 / BS512)</name>
    <dbReference type="NCBI Taxonomy" id="344609"/>
    <lineage>
        <taxon>Bacteria</taxon>
        <taxon>Pseudomonadati</taxon>
        <taxon>Pseudomonadota</taxon>
        <taxon>Gammaproteobacteria</taxon>
        <taxon>Enterobacterales</taxon>
        <taxon>Enterobacteriaceae</taxon>
        <taxon>Shigella</taxon>
    </lineage>
</organism>
<dbReference type="AlphaFoldDB" id="B2TV48"/>
<sequence length="55" mass="6390">MPGTAASWHASAWLQLVDNIHQRNVHVIQKTPETLYNSITQKIMQNCHYKTLSVW</sequence>
<name>B2TV48_SHIB3</name>
<protein>
    <submittedName>
        <fullName evidence="1">Uncharacterized protein</fullName>
    </submittedName>
</protein>
<evidence type="ECO:0000313" key="1">
    <source>
        <dbReference type="EMBL" id="ACD07203.1"/>
    </source>
</evidence>
<evidence type="ECO:0000313" key="2">
    <source>
        <dbReference type="Proteomes" id="UP000001030"/>
    </source>
</evidence>
<dbReference type="EMBL" id="CP001063">
    <property type="protein sequence ID" value="ACD07203.1"/>
    <property type="molecule type" value="Genomic_DNA"/>
</dbReference>
<reference evidence="2" key="1">
    <citation type="submission" date="2008-05" db="EMBL/GenBank/DDBJ databases">
        <title>Complete sequence of Shigella boydii serotype 18 strain BS512.</title>
        <authorList>
            <person name="Rasko D.A."/>
            <person name="Rosovitz M."/>
            <person name="Maurelli A.T."/>
            <person name="Myers G."/>
            <person name="Seshadri R."/>
            <person name="Cer R."/>
            <person name="Jiang L."/>
            <person name="Ravel J."/>
            <person name="Sebastian Y."/>
        </authorList>
    </citation>
    <scope>NUCLEOTIDE SEQUENCE [LARGE SCALE GENOMIC DNA]</scope>
    <source>
        <strain evidence="2">CDC 3083-94 / BS512</strain>
    </source>
</reference>
<keyword evidence="2" id="KW-1185">Reference proteome</keyword>
<dbReference type="HOGENOM" id="CLU_3025278_0_0_6"/>